<feature type="coiled-coil region" evidence="1">
    <location>
        <begin position="137"/>
        <end position="238"/>
    </location>
</feature>
<comment type="caution">
    <text evidence="3">The sequence shown here is derived from an EMBL/GenBank/DDBJ whole genome shotgun (WGS) entry which is preliminary data.</text>
</comment>
<evidence type="ECO:0000256" key="1">
    <source>
        <dbReference type="SAM" id="Coils"/>
    </source>
</evidence>
<feature type="region of interest" description="Disordered" evidence="2">
    <location>
        <begin position="501"/>
        <end position="544"/>
    </location>
</feature>
<keyword evidence="1" id="KW-0175">Coiled coil</keyword>
<accession>A0ABP1S709</accession>
<evidence type="ECO:0000313" key="4">
    <source>
        <dbReference type="Proteomes" id="UP001642540"/>
    </source>
</evidence>
<proteinExistence type="predicted"/>
<reference evidence="3 4" key="1">
    <citation type="submission" date="2024-08" db="EMBL/GenBank/DDBJ databases">
        <authorList>
            <person name="Cucini C."/>
            <person name="Frati F."/>
        </authorList>
    </citation>
    <scope>NUCLEOTIDE SEQUENCE [LARGE SCALE GENOMIC DNA]</scope>
</reference>
<evidence type="ECO:0000313" key="3">
    <source>
        <dbReference type="EMBL" id="CAL8145525.1"/>
    </source>
</evidence>
<organism evidence="3 4">
    <name type="scientific">Orchesella dallaii</name>
    <dbReference type="NCBI Taxonomy" id="48710"/>
    <lineage>
        <taxon>Eukaryota</taxon>
        <taxon>Metazoa</taxon>
        <taxon>Ecdysozoa</taxon>
        <taxon>Arthropoda</taxon>
        <taxon>Hexapoda</taxon>
        <taxon>Collembola</taxon>
        <taxon>Entomobryomorpha</taxon>
        <taxon>Entomobryoidea</taxon>
        <taxon>Orchesellidae</taxon>
        <taxon>Orchesellinae</taxon>
        <taxon>Orchesella</taxon>
    </lineage>
</organism>
<dbReference type="EMBL" id="CAXLJM020000164">
    <property type="protein sequence ID" value="CAL8145525.1"/>
    <property type="molecule type" value="Genomic_DNA"/>
</dbReference>
<evidence type="ECO:0000256" key="2">
    <source>
        <dbReference type="SAM" id="MobiDB-lite"/>
    </source>
</evidence>
<keyword evidence="4" id="KW-1185">Reference proteome</keyword>
<sequence length="544" mass="62263">MLANTNFYSTSPDALLMDMLRRRILAQNPALIPISTGIQVAAAAAGSSSHQRNMANSMPGPLLPSLIPPQKFFEKYVDKTPVRGKNYPPVQNQIPAVPLNNLPKPVGSIPQKIIKAPATKEQPCKTRNPIRPVIETFTEKDLEITRLRSEITKLQNEHEIQKQRVEKNLNALLAKNSQYCSTVKKNEQELQTLKVKLSKVLKQNHKISCDYEEVAREKNEFKQKVNDLVLEKSQLEIKYSLEISNMKSTFQHTKLENEGMHSGYNAQSRDLEAMKKLFSNTNSDLVSVTKQKKNLDKLLTERDNEIAELKGKLENMDHLLFTQVSTHQIETLEFHTKIKNLEENVGKLGTQLVMEKLQNKKLQQENSVLKTRKTELETRLEDHANVAEAIKISYQKENSKLKTENEKEIANLGKERDIKLQKFEGEITTLRAEMEELLHSKFDLNLKLKKRQMMGHPSLPEVSERIESRIKRIKRKFSNDTDFNEEINDVNKIPEKLIKSDCKSDKDSVPELQSKSSEEEENSESSTTSLLAQVEVITLSDEED</sequence>
<gene>
    <name evidence="3" type="ORF">ODALV1_LOCUS30520</name>
</gene>
<name>A0ABP1S709_9HEXA</name>
<dbReference type="Proteomes" id="UP001642540">
    <property type="component" value="Unassembled WGS sequence"/>
</dbReference>
<protein>
    <submittedName>
        <fullName evidence="3">Uncharacterized protein</fullName>
    </submittedName>
</protein>